<name>A0ABT6UEY6_9GAMM</name>
<comment type="caution">
    <text evidence="2">The sequence shown here is derived from an EMBL/GenBank/DDBJ whole genome shotgun (WGS) entry which is preliminary data.</text>
</comment>
<evidence type="ECO:0000313" key="2">
    <source>
        <dbReference type="EMBL" id="MDI5833033.1"/>
    </source>
</evidence>
<keyword evidence="3" id="KW-1185">Reference proteome</keyword>
<accession>A0ABT6UEY6</accession>
<sequence>MLLYNLRFGWWNVALSPSAPQAKSKANATTYPIICTHIETLLQDNSCDFLALCEVSSEDIRYFSENLKLEHISILNLTDKIGKTRFDLAVIYKTSKIKVSHINSLSKILTDNTVKASQLVEVENIDDSRKIYIYLCHWPSRLNGNSEEKRIAAANIVYNSASTLIESGKDVIIMGDFNDNPYDISLYKCLKASRCHDAVKKYPSEYFYNPFWRSIVSENKYSHSGITNTYRSGSYKYKQFMGEIWHSYDQIIVSGSFINNTYWHLNEFRTQVITPEVILKNYEDNSHFIDHLPIVCEITRV</sequence>
<dbReference type="Pfam" id="PF19580">
    <property type="entry name" value="Exo_endo_phos_3"/>
    <property type="match status" value="1"/>
</dbReference>
<protein>
    <recommendedName>
        <fullName evidence="1">Endonuclease/exonuclease/phosphatase domain-containing protein</fullName>
    </recommendedName>
</protein>
<organism evidence="2 3">
    <name type="scientific">Shewanella xiamenensis</name>
    <dbReference type="NCBI Taxonomy" id="332186"/>
    <lineage>
        <taxon>Bacteria</taxon>
        <taxon>Pseudomonadati</taxon>
        <taxon>Pseudomonadota</taxon>
        <taxon>Gammaproteobacteria</taxon>
        <taxon>Alteromonadales</taxon>
        <taxon>Shewanellaceae</taxon>
        <taxon>Shewanella</taxon>
    </lineage>
</organism>
<feature type="domain" description="Endonuclease/exonuclease/phosphatase" evidence="1">
    <location>
        <begin position="35"/>
        <end position="274"/>
    </location>
</feature>
<reference evidence="2 3" key="1">
    <citation type="submission" date="2022-09" db="EMBL/GenBank/DDBJ databases">
        <title>The outer-membrane cytochrome OmcA is essential for infection of Shewanella oneidensis by a zebrafish-associated bacteriophage.</title>
        <authorList>
            <person name="Grenfell A.W."/>
            <person name="Intile P."/>
            <person name="Mcfarlane J."/>
            <person name="Leung D."/>
            <person name="Abdalla K."/>
            <person name="Wold M."/>
            <person name="Kees E."/>
            <person name="Gralnick J."/>
        </authorList>
    </citation>
    <scope>NUCLEOTIDE SEQUENCE [LARGE SCALE GENOMIC DNA]</scope>
    <source>
        <strain evidence="2 3">NF-5</strain>
    </source>
</reference>
<evidence type="ECO:0000313" key="3">
    <source>
        <dbReference type="Proteomes" id="UP001159075"/>
    </source>
</evidence>
<dbReference type="SUPFAM" id="SSF56219">
    <property type="entry name" value="DNase I-like"/>
    <property type="match status" value="1"/>
</dbReference>
<proteinExistence type="predicted"/>
<dbReference type="Proteomes" id="UP001159075">
    <property type="component" value="Unassembled WGS sequence"/>
</dbReference>
<dbReference type="RefSeq" id="WP_240292940.1">
    <property type="nucleotide sequence ID" value="NZ_CP092630.1"/>
</dbReference>
<dbReference type="InterPro" id="IPR036691">
    <property type="entry name" value="Endo/exonu/phosph_ase_sf"/>
</dbReference>
<dbReference type="Gene3D" id="3.60.10.10">
    <property type="entry name" value="Endonuclease/exonuclease/phosphatase"/>
    <property type="match status" value="1"/>
</dbReference>
<evidence type="ECO:0000259" key="1">
    <source>
        <dbReference type="Pfam" id="PF19580"/>
    </source>
</evidence>
<dbReference type="EMBL" id="JAOTLW010000017">
    <property type="protein sequence ID" value="MDI5833033.1"/>
    <property type="molecule type" value="Genomic_DNA"/>
</dbReference>
<dbReference type="InterPro" id="IPR005135">
    <property type="entry name" value="Endo/exonuclease/phosphatase"/>
</dbReference>
<gene>
    <name evidence="2" type="ORF">ODY93_15740</name>
</gene>